<name>A0A849SC79_UNCEI</name>
<evidence type="ECO:0008006" key="3">
    <source>
        <dbReference type="Google" id="ProtNLM"/>
    </source>
</evidence>
<evidence type="ECO:0000313" key="2">
    <source>
        <dbReference type="Proteomes" id="UP000580839"/>
    </source>
</evidence>
<comment type="caution">
    <text evidence="1">The sequence shown here is derived from an EMBL/GenBank/DDBJ whole genome shotgun (WGS) entry which is preliminary data.</text>
</comment>
<sequence length="317" mass="35630">MLQTLEYLAFEGVPDGGLELDDYLRLGTKPAISRELMEKRFFDLISKREGEELVSRPSFLFNLTRTTPPNCDELTGHAITRNFLVRSQIFMLALWLVRDNSGNPGSVFFMVNNEDGSDNSLSERHSAYYFTAECTLVHATFTRSELDTAIGYMKQLDAIIPKVARALEAGRPTGLVHASRIARCLYFAQAARGADDPSVKAAFYCICFETLFSTDINGVAHRVAERSAFLLGTTGTERREIYKNIHDLYGYRSTVVHGGHLKQKDEAKLRAVVVLGDAHLRNAILKIIENEPLLNLFGKNDEGAIREHFFNELFPTN</sequence>
<protein>
    <recommendedName>
        <fullName evidence="3">Apea-like HEPN domain-containing protein</fullName>
    </recommendedName>
</protein>
<proteinExistence type="predicted"/>
<evidence type="ECO:0000313" key="1">
    <source>
        <dbReference type="EMBL" id="NOT32982.1"/>
    </source>
</evidence>
<dbReference type="AlphaFoldDB" id="A0A849SC79"/>
<dbReference type="Proteomes" id="UP000580839">
    <property type="component" value="Unassembled WGS sequence"/>
</dbReference>
<dbReference type="EMBL" id="JABFRW010000023">
    <property type="protein sequence ID" value="NOT32982.1"/>
    <property type="molecule type" value="Genomic_DNA"/>
</dbReference>
<organism evidence="1 2">
    <name type="scientific">Eiseniibacteriota bacterium</name>
    <dbReference type="NCBI Taxonomy" id="2212470"/>
    <lineage>
        <taxon>Bacteria</taxon>
        <taxon>Candidatus Eiseniibacteriota</taxon>
    </lineage>
</organism>
<gene>
    <name evidence="1" type="ORF">HOP12_02305</name>
</gene>
<reference evidence="1 2" key="1">
    <citation type="submission" date="2020-04" db="EMBL/GenBank/DDBJ databases">
        <title>Metagenomic profiling of ammonia- and methane-oxidizing microorganisms in a Dutch drinking water treatment plant.</title>
        <authorList>
            <person name="Poghosyan L."/>
            <person name="Leucker S."/>
        </authorList>
    </citation>
    <scope>NUCLEOTIDE SEQUENCE [LARGE SCALE GENOMIC DNA]</scope>
    <source>
        <strain evidence="1">S-RSF-IL-03</strain>
    </source>
</reference>
<accession>A0A849SC79</accession>